<dbReference type="RefSeq" id="WP_369244479.1">
    <property type="nucleotide sequence ID" value="NZ_CP163443.1"/>
</dbReference>
<reference evidence="1" key="1">
    <citation type="submission" date="2024-07" db="EMBL/GenBank/DDBJ databases">
        <authorList>
            <person name="Yu S.T."/>
        </authorList>
    </citation>
    <scope>NUCLEOTIDE SEQUENCE</scope>
    <source>
        <strain evidence="1">R41</strain>
    </source>
</reference>
<accession>A0AB39RA58</accession>
<protein>
    <recommendedName>
        <fullName evidence="2">Cysteine dioxygenase</fullName>
    </recommendedName>
</protein>
<name>A0AB39RA58_9ACTN</name>
<dbReference type="AlphaFoldDB" id="A0AB39RA58"/>
<dbReference type="SUPFAM" id="SSF51182">
    <property type="entry name" value="RmlC-like cupins"/>
    <property type="match status" value="1"/>
</dbReference>
<gene>
    <name evidence="1" type="ORF">AB5J53_05445</name>
</gene>
<evidence type="ECO:0008006" key="2">
    <source>
        <dbReference type="Google" id="ProtNLM"/>
    </source>
</evidence>
<dbReference type="InterPro" id="IPR011051">
    <property type="entry name" value="RmlC_Cupin_sf"/>
</dbReference>
<dbReference type="InterPro" id="IPR014710">
    <property type="entry name" value="RmlC-like_jellyroll"/>
</dbReference>
<proteinExistence type="predicted"/>
<dbReference type="EMBL" id="CP163443">
    <property type="protein sequence ID" value="XDQ51142.1"/>
    <property type="molecule type" value="Genomic_DNA"/>
</dbReference>
<sequence length="221" mass="24739">MTELFAFIDDAMSSSHDPEKIIVTVCEDGWLREHLTAATKDRAHLSDTLCYRHPNGFYKMKLLSPGADSWALRVHIWDGPVAQSDVHDHRWDFSSYILSGQLLETQFALDRDAGTTPVFELAKGASSGEYRYMPDGVGRLSETSRTRRTPGESYTLDHRVLHRADPAGGYPVITAVLQGRDVRRTTTVVPAAERTESTTVTRLGSEDVMDLMEWVAERLVA</sequence>
<dbReference type="Gene3D" id="2.60.120.10">
    <property type="entry name" value="Jelly Rolls"/>
    <property type="match status" value="1"/>
</dbReference>
<evidence type="ECO:0000313" key="1">
    <source>
        <dbReference type="EMBL" id="XDQ51142.1"/>
    </source>
</evidence>
<organism evidence="1">
    <name type="scientific">Streptomyces sp. R41</name>
    <dbReference type="NCBI Taxonomy" id="3238632"/>
    <lineage>
        <taxon>Bacteria</taxon>
        <taxon>Bacillati</taxon>
        <taxon>Actinomycetota</taxon>
        <taxon>Actinomycetes</taxon>
        <taxon>Kitasatosporales</taxon>
        <taxon>Streptomycetaceae</taxon>
        <taxon>Streptomyces</taxon>
    </lineage>
</organism>